<name>A0A4R9K8H4_9LEPT</name>
<organism evidence="1 2">
    <name type="scientific">Leptospira ognonensis</name>
    <dbReference type="NCBI Taxonomy" id="2484945"/>
    <lineage>
        <taxon>Bacteria</taxon>
        <taxon>Pseudomonadati</taxon>
        <taxon>Spirochaetota</taxon>
        <taxon>Spirochaetia</taxon>
        <taxon>Leptospirales</taxon>
        <taxon>Leptospiraceae</taxon>
        <taxon>Leptospira</taxon>
    </lineage>
</organism>
<proteinExistence type="predicted"/>
<comment type="caution">
    <text evidence="1">The sequence shown here is derived from an EMBL/GenBank/DDBJ whole genome shotgun (WGS) entry which is preliminary data.</text>
</comment>
<evidence type="ECO:0000313" key="2">
    <source>
        <dbReference type="Proteomes" id="UP000297693"/>
    </source>
</evidence>
<evidence type="ECO:0000313" key="1">
    <source>
        <dbReference type="EMBL" id="TGL61987.1"/>
    </source>
</evidence>
<evidence type="ECO:0008006" key="3">
    <source>
        <dbReference type="Google" id="ProtNLM"/>
    </source>
</evidence>
<gene>
    <name evidence="1" type="ORF">EHQ58_05135</name>
</gene>
<protein>
    <recommendedName>
        <fullName evidence="3">DUF1574 domain-containing protein</fullName>
    </recommendedName>
</protein>
<dbReference type="AlphaFoldDB" id="A0A4R9K8H4"/>
<dbReference type="Proteomes" id="UP000297693">
    <property type="component" value="Unassembled WGS sequence"/>
</dbReference>
<reference evidence="1" key="1">
    <citation type="journal article" date="2019" name="PLoS Negl. Trop. Dis.">
        <title>Revisiting the worldwide diversity of Leptospira species in the environment.</title>
        <authorList>
            <person name="Vincent A.T."/>
            <person name="Schiettekatte O."/>
            <person name="Bourhy P."/>
            <person name="Veyrier F.J."/>
            <person name="Picardeau M."/>
        </authorList>
    </citation>
    <scope>NUCLEOTIDE SEQUENCE [LARGE SCALE GENOMIC DNA]</scope>
    <source>
        <strain evidence="1">201702476</strain>
    </source>
</reference>
<accession>A0A4R9K8H4</accession>
<sequence length="510" mass="60533">MATYKAKVAIVFLALLSATFLLDFLIFEKLLLNFPNEMEWDTSHWYNFAYARKQIKAPLEGKKVIIAGSSVALYSVLPEELFKESDKKIISKFYSHVALAPTDLYYYKEDIADSRPDLVVYMLNFADLQWEYLTIEDGTYKFKEKLWLDEYSDRYPARTYYPVEFLRDYFQVLNKKQILRLASKSLLYVNRYRHFAFDPLETWLDNHLRSGRSFQKYNGSIPREGIWSKGWTQKTSTLVCTFGREKEDSIFLLKNHTEIKVTIFSNDKNEENVVSQTILNFDKSGWNSFPWEQIQNHKGISSALIGLEVLDGMGTAKEANLFHYGKDYPVGIRLSHYFCKDPDFRNKSYVRDSYLDEKRFSLMSESEYDEDYFLRILDHAEERFELGRLNTLRMRKKEIKNFTFKPWFEYEQLLRVSDFYKARGIPFVVIMSPENPLESKEYVNGTWYSGFIEHFKFSLGQNNQSLYDHTKSLIRKQFFFDPHHLTYDGAKYFNSTMEEIILKELQGHKQ</sequence>
<keyword evidence="2" id="KW-1185">Reference proteome</keyword>
<dbReference type="EMBL" id="RQGD01000014">
    <property type="protein sequence ID" value="TGL61987.1"/>
    <property type="molecule type" value="Genomic_DNA"/>
</dbReference>
<dbReference type="OrthoDB" id="313341at2"/>